<dbReference type="HAMAP" id="MF_00323">
    <property type="entry name" value="Ferrochelatase"/>
    <property type="match status" value="1"/>
</dbReference>
<dbReference type="CDD" id="cd00419">
    <property type="entry name" value="Ferrochelatase_C"/>
    <property type="match status" value="1"/>
</dbReference>
<dbReference type="PROSITE" id="PS00534">
    <property type="entry name" value="FERROCHELATASE"/>
    <property type="match status" value="1"/>
</dbReference>
<evidence type="ECO:0000256" key="7">
    <source>
        <dbReference type="HAMAP-Rule" id="MF_00323"/>
    </source>
</evidence>
<dbReference type="GO" id="GO:0046872">
    <property type="term" value="F:metal ion binding"/>
    <property type="evidence" value="ECO:0007669"/>
    <property type="project" value="UniProtKB-KW"/>
</dbReference>
<sequence length="314" mass="36139">MNKTPTKALVLLNMGGARNKNELKMFLTNMFNDKNILTVKSNLLRSFIAKFIVTTRLNSAWENYEEIGGYSPLNPLTEKLVEKLNKELQEVETFQVMRYTPPFADECIKQLKEKGIKDVVLLPLYPQYSTTTTKSSLEDFEEVAKNEFNLTVIEPFYENEIYNDAIINSITKEVSNARSEDFNLIFSAHGLPQKIVDAGDPYEKQVNDHVEILSQKLEKKGIKFKSISLAYQSKVGPLKWLEPALDDELKRYKDDNVLIYPIAFIVDNSETDFELSIEYKEEADEIGIKDYRVCKCVNDDDIFIEAIKDITKLN</sequence>
<dbReference type="UniPathway" id="UPA00252">
    <property type="reaction ID" value="UER00325"/>
</dbReference>
<evidence type="ECO:0000256" key="5">
    <source>
        <dbReference type="ARBA" id="ARBA00023244"/>
    </source>
</evidence>
<dbReference type="Gene3D" id="3.40.50.1400">
    <property type="match status" value="2"/>
</dbReference>
<dbReference type="GO" id="GO:0006783">
    <property type="term" value="P:heme biosynthetic process"/>
    <property type="evidence" value="ECO:0007669"/>
    <property type="project" value="UniProtKB-UniRule"/>
</dbReference>
<comment type="similarity">
    <text evidence="1 7 8">Belongs to the ferrochelatase family.</text>
</comment>
<dbReference type="EC" id="4.98.1.1" evidence="7 8"/>
<evidence type="ECO:0000313" key="10">
    <source>
        <dbReference type="Proteomes" id="UP000289718"/>
    </source>
</evidence>
<evidence type="ECO:0000256" key="1">
    <source>
        <dbReference type="ARBA" id="ARBA00007718"/>
    </source>
</evidence>
<evidence type="ECO:0000256" key="2">
    <source>
        <dbReference type="ARBA" id="ARBA00023004"/>
    </source>
</evidence>
<dbReference type="GO" id="GO:0005737">
    <property type="term" value="C:cytoplasm"/>
    <property type="evidence" value="ECO:0007669"/>
    <property type="project" value="UniProtKB-SubCell"/>
</dbReference>
<evidence type="ECO:0000256" key="3">
    <source>
        <dbReference type="ARBA" id="ARBA00023133"/>
    </source>
</evidence>
<feature type="binding site" evidence="7">
    <location>
        <position position="270"/>
    </location>
    <ligand>
        <name>Fe(2+)</name>
        <dbReference type="ChEBI" id="CHEBI:29033"/>
    </ligand>
</feature>
<comment type="catalytic activity">
    <reaction evidence="6">
        <text>Fe-coproporphyrin III + 2 H(+) = coproporphyrin III + Fe(2+)</text>
        <dbReference type="Rhea" id="RHEA:49572"/>
        <dbReference type="ChEBI" id="CHEBI:15378"/>
        <dbReference type="ChEBI" id="CHEBI:29033"/>
        <dbReference type="ChEBI" id="CHEBI:68438"/>
        <dbReference type="ChEBI" id="CHEBI:131725"/>
        <dbReference type="EC" id="4.99.1.9"/>
    </reaction>
    <physiologicalReaction direction="right-to-left" evidence="6">
        <dbReference type="Rhea" id="RHEA:49574"/>
    </physiologicalReaction>
</comment>
<dbReference type="OrthoDB" id="9809741at2"/>
<keyword evidence="4 7" id="KW-0456">Lyase</keyword>
<feature type="binding site" evidence="7">
    <location>
        <position position="189"/>
    </location>
    <ligand>
        <name>Fe(2+)</name>
        <dbReference type="ChEBI" id="CHEBI:29033"/>
    </ligand>
</feature>
<accession>A0A4Q1ARR8</accession>
<evidence type="ECO:0000256" key="8">
    <source>
        <dbReference type="RuleBase" id="RU000607"/>
    </source>
</evidence>
<dbReference type="CDD" id="cd03411">
    <property type="entry name" value="Ferrochelatase_N"/>
    <property type="match status" value="1"/>
</dbReference>
<dbReference type="SUPFAM" id="SSF53800">
    <property type="entry name" value="Chelatase"/>
    <property type="match status" value="1"/>
</dbReference>
<dbReference type="RefSeq" id="WP_129062588.1">
    <property type="nucleotide sequence ID" value="NZ_NXIE01000006.1"/>
</dbReference>
<name>A0A4Q1ARR8_9BACT</name>
<evidence type="ECO:0000256" key="4">
    <source>
        <dbReference type="ARBA" id="ARBA00023239"/>
    </source>
</evidence>
<reference evidence="9 10" key="1">
    <citation type="submission" date="2017-09" db="EMBL/GenBank/DDBJ databases">
        <title>Genomics of the genus Arcobacter.</title>
        <authorList>
            <person name="Perez-Cataluna A."/>
            <person name="Figueras M.J."/>
            <person name="Salas-Masso N."/>
        </authorList>
    </citation>
    <scope>NUCLEOTIDE SEQUENCE [LARGE SCALE GENOMIC DNA]</scope>
    <source>
        <strain evidence="9 10">F156-34</strain>
    </source>
</reference>
<gene>
    <name evidence="7" type="primary">hemH</name>
    <name evidence="9" type="ORF">CP965_13235</name>
</gene>
<comment type="catalytic activity">
    <reaction evidence="7 8">
        <text>heme b + 2 H(+) = protoporphyrin IX + Fe(2+)</text>
        <dbReference type="Rhea" id="RHEA:22584"/>
        <dbReference type="ChEBI" id="CHEBI:15378"/>
        <dbReference type="ChEBI" id="CHEBI:29033"/>
        <dbReference type="ChEBI" id="CHEBI:57306"/>
        <dbReference type="ChEBI" id="CHEBI:60344"/>
        <dbReference type="EC" id="4.98.1.1"/>
    </reaction>
</comment>
<dbReference type="GO" id="GO:0004325">
    <property type="term" value="F:ferrochelatase activity"/>
    <property type="evidence" value="ECO:0007669"/>
    <property type="project" value="UniProtKB-UniRule"/>
</dbReference>
<dbReference type="InterPro" id="IPR001015">
    <property type="entry name" value="Ferrochelatase"/>
</dbReference>
<keyword evidence="7 8" id="KW-0963">Cytoplasm</keyword>
<evidence type="ECO:0000256" key="6">
    <source>
        <dbReference type="ARBA" id="ARBA00024536"/>
    </source>
</evidence>
<organism evidence="9 10">
    <name type="scientific">Halarcobacter mediterraneus</name>
    <dbReference type="NCBI Taxonomy" id="2023153"/>
    <lineage>
        <taxon>Bacteria</taxon>
        <taxon>Pseudomonadati</taxon>
        <taxon>Campylobacterota</taxon>
        <taxon>Epsilonproteobacteria</taxon>
        <taxon>Campylobacterales</taxon>
        <taxon>Arcobacteraceae</taxon>
        <taxon>Halarcobacter</taxon>
    </lineage>
</organism>
<keyword evidence="5 7" id="KW-0627">Porphyrin biosynthesis</keyword>
<proteinExistence type="inferred from homology"/>
<dbReference type="NCBIfam" id="TIGR00109">
    <property type="entry name" value="hemH"/>
    <property type="match status" value="1"/>
</dbReference>
<dbReference type="InterPro" id="IPR033659">
    <property type="entry name" value="Ferrochelatase_N"/>
</dbReference>
<comment type="function">
    <text evidence="7 8">Catalyzes the ferrous insertion into protoporphyrin IX.</text>
</comment>
<comment type="caution">
    <text evidence="9">The sequence shown here is derived from an EMBL/GenBank/DDBJ whole genome shotgun (WGS) entry which is preliminary data.</text>
</comment>
<keyword evidence="3 7" id="KW-0350">Heme biosynthesis</keyword>
<protein>
    <recommendedName>
        <fullName evidence="7 8">Ferrochelatase</fullName>
        <ecNumber evidence="7 8">4.98.1.1</ecNumber>
    </recommendedName>
    <alternativeName>
        <fullName evidence="7">Heme synthase</fullName>
    </alternativeName>
    <alternativeName>
        <fullName evidence="7">Protoheme ferro-lyase</fullName>
    </alternativeName>
</protein>
<keyword evidence="2 7" id="KW-0408">Iron</keyword>
<keyword evidence="7" id="KW-0479">Metal-binding</keyword>
<dbReference type="PANTHER" id="PTHR11108:SF1">
    <property type="entry name" value="FERROCHELATASE, MITOCHONDRIAL"/>
    <property type="match status" value="1"/>
</dbReference>
<evidence type="ECO:0000313" key="9">
    <source>
        <dbReference type="EMBL" id="RXK11726.1"/>
    </source>
</evidence>
<dbReference type="Pfam" id="PF00762">
    <property type="entry name" value="Ferrochelatase"/>
    <property type="match status" value="1"/>
</dbReference>
<dbReference type="InterPro" id="IPR019772">
    <property type="entry name" value="Ferrochelatase_AS"/>
</dbReference>
<comment type="pathway">
    <text evidence="7 8">Porphyrin-containing compound metabolism; protoheme biosynthesis; protoheme from protoporphyrin-IX: step 1/1.</text>
</comment>
<dbReference type="PANTHER" id="PTHR11108">
    <property type="entry name" value="FERROCHELATASE"/>
    <property type="match status" value="1"/>
</dbReference>
<comment type="subcellular location">
    <subcellularLocation>
        <location evidence="7 8">Cytoplasm</location>
    </subcellularLocation>
</comment>
<dbReference type="EMBL" id="NXIE01000006">
    <property type="protein sequence ID" value="RXK11726.1"/>
    <property type="molecule type" value="Genomic_DNA"/>
</dbReference>
<keyword evidence="10" id="KW-1185">Reference proteome</keyword>
<dbReference type="InterPro" id="IPR033644">
    <property type="entry name" value="Ferrochelatase_C"/>
</dbReference>
<dbReference type="Proteomes" id="UP000289718">
    <property type="component" value="Unassembled WGS sequence"/>
</dbReference>
<dbReference type="AlphaFoldDB" id="A0A4Q1ARR8"/>